<evidence type="ECO:0000313" key="7">
    <source>
        <dbReference type="EMBL" id="GAA4900704.1"/>
    </source>
</evidence>
<keyword evidence="2" id="KW-0698">rRNA processing</keyword>
<evidence type="ECO:0000256" key="3">
    <source>
        <dbReference type="ARBA" id="ARBA00022603"/>
    </source>
</evidence>
<accession>A0ABP9FFM1</accession>
<evidence type="ECO:0000313" key="8">
    <source>
        <dbReference type="Proteomes" id="UP001501521"/>
    </source>
</evidence>
<dbReference type="Pfam" id="PF26049">
    <property type="entry name" value="RLMG_N"/>
    <property type="match status" value="1"/>
</dbReference>
<dbReference type="InterPro" id="IPR029063">
    <property type="entry name" value="SAM-dependent_MTases_sf"/>
</dbReference>
<dbReference type="InterPro" id="IPR046977">
    <property type="entry name" value="RsmC/RlmG"/>
</dbReference>
<evidence type="ECO:0000256" key="4">
    <source>
        <dbReference type="ARBA" id="ARBA00022679"/>
    </source>
</evidence>
<dbReference type="InterPro" id="IPR007848">
    <property type="entry name" value="Small_mtfrase_dom"/>
</dbReference>
<evidence type="ECO:0008006" key="9">
    <source>
        <dbReference type="Google" id="ProtNLM"/>
    </source>
</evidence>
<dbReference type="CDD" id="cd02440">
    <property type="entry name" value="AdoMet_MTases"/>
    <property type="match status" value="1"/>
</dbReference>
<dbReference type="InterPro" id="IPR058679">
    <property type="entry name" value="RlmG_N"/>
</dbReference>
<keyword evidence="3" id="KW-0489">Methyltransferase</keyword>
<dbReference type="PROSITE" id="PS00092">
    <property type="entry name" value="N6_MTASE"/>
    <property type="match status" value="1"/>
</dbReference>
<dbReference type="InterPro" id="IPR002052">
    <property type="entry name" value="DNA_methylase_N6_adenine_CS"/>
</dbReference>
<dbReference type="EMBL" id="BAABLV010000031">
    <property type="protein sequence ID" value="GAA4900704.1"/>
    <property type="molecule type" value="Genomic_DNA"/>
</dbReference>
<dbReference type="PANTHER" id="PTHR47816:SF5">
    <property type="entry name" value="RIBOSOMAL RNA LARGE SUBUNIT METHYLTRANSFERASE G"/>
    <property type="match status" value="1"/>
</dbReference>
<evidence type="ECO:0000259" key="6">
    <source>
        <dbReference type="Pfam" id="PF26049"/>
    </source>
</evidence>
<protein>
    <recommendedName>
        <fullName evidence="9">Methyltransferase small domain-containing protein</fullName>
    </recommendedName>
</protein>
<comment type="caution">
    <text evidence="7">The sequence shown here is derived from an EMBL/GenBank/DDBJ whole genome shotgun (WGS) entry which is preliminary data.</text>
</comment>
<dbReference type="Proteomes" id="UP001501521">
    <property type="component" value="Unassembled WGS sequence"/>
</dbReference>
<sequence>MRDAVDDLIWDEAPKEAAAVAILDAPELVDGALGITPDVRVFCDDWRDAASVAPELLVEHPDDLGGVDLALARLPKSLAALDHQAAVVQGAPDVTYLGGARIRHMNYSMNEVLAKHFAAVNASLGRSKSRVLRAYGPQGLESDWPKVRQHDDLGFAVAAYGATFGGTKVDPGTRLLLMALAGGGDHARLEAGTVLDWGCGNGSVAMWLAKEGMGVLARDVSWSAVAGTAVAAEVNGLTVDATWGDGLDGYADHSVDAIVTNPPFHQGVAKDSTDTLKMFDEASRVLRPGGQLWCVYNSHLPYRRALSERLGPTRVVAQDRHYTVTVTSSGR</sequence>
<feature type="domain" description="Methyltransferase small" evidence="5">
    <location>
        <begin position="160"/>
        <end position="325"/>
    </location>
</feature>
<proteinExistence type="predicted"/>
<evidence type="ECO:0000259" key="5">
    <source>
        <dbReference type="Pfam" id="PF05175"/>
    </source>
</evidence>
<name>A0ABP9FFM1_9ACTN</name>
<dbReference type="Pfam" id="PF05175">
    <property type="entry name" value="MTS"/>
    <property type="match status" value="1"/>
</dbReference>
<dbReference type="Gene3D" id="3.40.50.150">
    <property type="entry name" value="Vaccinia Virus protein VP39"/>
    <property type="match status" value="2"/>
</dbReference>
<evidence type="ECO:0000256" key="2">
    <source>
        <dbReference type="ARBA" id="ARBA00022552"/>
    </source>
</evidence>
<dbReference type="PANTHER" id="PTHR47816">
    <property type="entry name" value="RIBOSOMAL RNA SMALL SUBUNIT METHYLTRANSFERASE C"/>
    <property type="match status" value="1"/>
</dbReference>
<keyword evidence="4" id="KW-0808">Transferase</keyword>
<keyword evidence="1" id="KW-0963">Cytoplasm</keyword>
<evidence type="ECO:0000256" key="1">
    <source>
        <dbReference type="ARBA" id="ARBA00022490"/>
    </source>
</evidence>
<keyword evidence="8" id="KW-1185">Reference proteome</keyword>
<organism evidence="7 8">
    <name type="scientific">Tessaracoccus lubricantis</name>
    <dbReference type="NCBI Taxonomy" id="545543"/>
    <lineage>
        <taxon>Bacteria</taxon>
        <taxon>Bacillati</taxon>
        <taxon>Actinomycetota</taxon>
        <taxon>Actinomycetes</taxon>
        <taxon>Propionibacteriales</taxon>
        <taxon>Propionibacteriaceae</taxon>
        <taxon>Tessaracoccus</taxon>
    </lineage>
</organism>
<dbReference type="RefSeq" id="WP_345582230.1">
    <property type="nucleotide sequence ID" value="NZ_BAABLV010000031.1"/>
</dbReference>
<gene>
    <name evidence="7" type="ORF">GCM10025789_19050</name>
</gene>
<reference evidence="8" key="1">
    <citation type="journal article" date="2019" name="Int. J. Syst. Evol. Microbiol.">
        <title>The Global Catalogue of Microorganisms (GCM) 10K type strain sequencing project: providing services to taxonomists for standard genome sequencing and annotation.</title>
        <authorList>
            <consortium name="The Broad Institute Genomics Platform"/>
            <consortium name="The Broad Institute Genome Sequencing Center for Infectious Disease"/>
            <person name="Wu L."/>
            <person name="Ma J."/>
        </authorList>
    </citation>
    <scope>NUCLEOTIDE SEQUENCE [LARGE SCALE GENOMIC DNA]</scope>
    <source>
        <strain evidence="8">JCM 19125</strain>
    </source>
</reference>
<dbReference type="SUPFAM" id="SSF53335">
    <property type="entry name" value="S-adenosyl-L-methionine-dependent methyltransferases"/>
    <property type="match status" value="1"/>
</dbReference>
<feature type="domain" description="RlmG N-terminal" evidence="6">
    <location>
        <begin position="65"/>
        <end position="134"/>
    </location>
</feature>